<dbReference type="InParanoid" id="G4ZS32"/>
<dbReference type="OMA" id="THEIQEQ"/>
<evidence type="ECO:0000256" key="1">
    <source>
        <dbReference type="SAM" id="MobiDB-lite"/>
    </source>
</evidence>
<name>G4ZS32_PHYSP</name>
<feature type="region of interest" description="Disordered" evidence="1">
    <location>
        <begin position="1"/>
        <end position="32"/>
    </location>
</feature>
<dbReference type="KEGG" id="psoj:PHYSODRAFT_510425"/>
<gene>
    <name evidence="2" type="ORF">PHYSODRAFT_510425</name>
</gene>
<dbReference type="STRING" id="1094619.G4ZS32"/>
<dbReference type="AlphaFoldDB" id="G4ZS32"/>
<dbReference type="Proteomes" id="UP000002640">
    <property type="component" value="Unassembled WGS sequence"/>
</dbReference>
<proteinExistence type="predicted"/>
<dbReference type="EMBL" id="JH159156">
    <property type="protein sequence ID" value="EGZ14328.1"/>
    <property type="molecule type" value="Genomic_DNA"/>
</dbReference>
<dbReference type="SMR" id="G4ZS32"/>
<dbReference type="RefSeq" id="XP_009531757.1">
    <property type="nucleotide sequence ID" value="XM_009533462.1"/>
</dbReference>
<organism evidence="2 3">
    <name type="scientific">Phytophthora sojae (strain P6497)</name>
    <name type="common">Soybean stem and root rot agent</name>
    <name type="synonym">Phytophthora megasperma f. sp. glycines</name>
    <dbReference type="NCBI Taxonomy" id="1094619"/>
    <lineage>
        <taxon>Eukaryota</taxon>
        <taxon>Sar</taxon>
        <taxon>Stramenopiles</taxon>
        <taxon>Oomycota</taxon>
        <taxon>Peronosporomycetes</taxon>
        <taxon>Peronosporales</taxon>
        <taxon>Peronosporaceae</taxon>
        <taxon>Phytophthora</taxon>
    </lineage>
</organism>
<feature type="compositionally biased region" description="Basic and acidic residues" evidence="1">
    <location>
        <begin position="17"/>
        <end position="28"/>
    </location>
</feature>
<sequence length="113" mass="13103">SKLQELLDPTTASSFSDENRAKDNRMDSNQEPTIFDSTALVNELIARAEQTPAYNSKQTGMRRPMSLLYKKWTNDRSRKIAQLANYRDQQAVLQAQQSMQTFQQTLAEFRNQR</sequence>
<keyword evidence="3" id="KW-1185">Reference proteome</keyword>
<dbReference type="GeneID" id="20659117"/>
<protein>
    <submittedName>
        <fullName evidence="2">Uncharacterized protein</fullName>
    </submittedName>
</protein>
<reference evidence="2 3" key="1">
    <citation type="journal article" date="2006" name="Science">
        <title>Phytophthora genome sequences uncover evolutionary origins and mechanisms of pathogenesis.</title>
        <authorList>
            <person name="Tyler B.M."/>
            <person name="Tripathy S."/>
            <person name="Zhang X."/>
            <person name="Dehal P."/>
            <person name="Jiang R.H."/>
            <person name="Aerts A."/>
            <person name="Arredondo F.D."/>
            <person name="Baxter L."/>
            <person name="Bensasson D."/>
            <person name="Beynon J.L."/>
            <person name="Chapman J."/>
            <person name="Damasceno C.M."/>
            <person name="Dorrance A.E."/>
            <person name="Dou D."/>
            <person name="Dickerman A.W."/>
            <person name="Dubchak I.L."/>
            <person name="Garbelotto M."/>
            <person name="Gijzen M."/>
            <person name="Gordon S.G."/>
            <person name="Govers F."/>
            <person name="Grunwald N.J."/>
            <person name="Huang W."/>
            <person name="Ivors K.L."/>
            <person name="Jones R.W."/>
            <person name="Kamoun S."/>
            <person name="Krampis K."/>
            <person name="Lamour K.H."/>
            <person name="Lee M.K."/>
            <person name="McDonald W.H."/>
            <person name="Medina M."/>
            <person name="Meijer H.J."/>
            <person name="Nordberg E.K."/>
            <person name="Maclean D.J."/>
            <person name="Ospina-Giraldo M.D."/>
            <person name="Morris P.F."/>
            <person name="Phuntumart V."/>
            <person name="Putnam N.H."/>
            <person name="Rash S."/>
            <person name="Rose J.K."/>
            <person name="Sakihama Y."/>
            <person name="Salamov A.A."/>
            <person name="Savidor A."/>
            <person name="Scheuring C.F."/>
            <person name="Smith B.M."/>
            <person name="Sobral B.W."/>
            <person name="Terry A."/>
            <person name="Torto-Alalibo T.A."/>
            <person name="Win J."/>
            <person name="Xu Z."/>
            <person name="Zhang H."/>
            <person name="Grigoriev I.V."/>
            <person name="Rokhsar D.S."/>
            <person name="Boore J.L."/>
        </authorList>
    </citation>
    <scope>NUCLEOTIDE SEQUENCE [LARGE SCALE GENOMIC DNA]</scope>
    <source>
        <strain evidence="2 3">P6497</strain>
    </source>
</reference>
<evidence type="ECO:0000313" key="2">
    <source>
        <dbReference type="EMBL" id="EGZ14328.1"/>
    </source>
</evidence>
<evidence type="ECO:0000313" key="3">
    <source>
        <dbReference type="Proteomes" id="UP000002640"/>
    </source>
</evidence>
<feature type="non-terminal residue" evidence="2">
    <location>
        <position position="1"/>
    </location>
</feature>
<accession>G4ZS32</accession>